<dbReference type="GO" id="GO:0005886">
    <property type="term" value="C:plasma membrane"/>
    <property type="evidence" value="ECO:0007669"/>
    <property type="project" value="TreeGrafter"/>
</dbReference>
<dbReference type="InterPro" id="IPR036179">
    <property type="entry name" value="Ig-like_dom_sf"/>
</dbReference>
<keyword evidence="5" id="KW-1015">Disulfide bond</keyword>
<evidence type="ECO:0000259" key="9">
    <source>
        <dbReference type="PROSITE" id="PS50835"/>
    </source>
</evidence>
<dbReference type="AlphaFoldDB" id="A0A068WVM0"/>
<feature type="domain" description="Ig-like" evidence="9">
    <location>
        <begin position="500"/>
        <end position="594"/>
    </location>
</feature>
<evidence type="ECO:0000256" key="6">
    <source>
        <dbReference type="ARBA" id="ARBA00023180"/>
    </source>
</evidence>
<dbReference type="PROSITE" id="PS50835">
    <property type="entry name" value="IG_LIKE"/>
    <property type="match status" value="4"/>
</dbReference>
<organism evidence="10">
    <name type="scientific">Echinococcus granulosus</name>
    <name type="common">Hydatid tapeworm</name>
    <dbReference type="NCBI Taxonomy" id="6210"/>
    <lineage>
        <taxon>Eukaryota</taxon>
        <taxon>Metazoa</taxon>
        <taxon>Spiralia</taxon>
        <taxon>Lophotrochozoa</taxon>
        <taxon>Platyhelminthes</taxon>
        <taxon>Cestoda</taxon>
        <taxon>Eucestoda</taxon>
        <taxon>Cyclophyllidea</taxon>
        <taxon>Taeniidae</taxon>
        <taxon>Echinococcus</taxon>
        <taxon>Echinococcus granulosus group</taxon>
    </lineage>
</organism>
<dbReference type="Proteomes" id="UP000492820">
    <property type="component" value="Unassembled WGS sequence"/>
</dbReference>
<dbReference type="Pfam" id="PF07679">
    <property type="entry name" value="I-set"/>
    <property type="match status" value="1"/>
</dbReference>
<keyword evidence="2 8" id="KW-0812">Transmembrane</keyword>
<dbReference type="InterPro" id="IPR013162">
    <property type="entry name" value="CD80_C2-set"/>
</dbReference>
<dbReference type="InterPro" id="IPR007110">
    <property type="entry name" value="Ig-like_dom"/>
</dbReference>
<dbReference type="PANTHER" id="PTHR11640:SF31">
    <property type="entry name" value="IRREGULAR CHIASM C-ROUGHEST PROTEIN-RELATED"/>
    <property type="match status" value="1"/>
</dbReference>
<keyword evidence="7" id="KW-0393">Immunoglobulin domain</keyword>
<evidence type="ECO:0000313" key="12">
    <source>
        <dbReference type="WBParaSite" id="EgrG_001169200"/>
    </source>
</evidence>
<dbReference type="PANTHER" id="PTHR11640">
    <property type="entry name" value="NEPHRIN"/>
    <property type="match status" value="1"/>
</dbReference>
<dbReference type="Pfam" id="PF07686">
    <property type="entry name" value="V-set"/>
    <property type="match status" value="1"/>
</dbReference>
<comment type="subcellular location">
    <subcellularLocation>
        <location evidence="1">Membrane</location>
        <topology evidence="1">Single-pass type I membrane protein</topology>
    </subcellularLocation>
</comment>
<evidence type="ECO:0000256" key="1">
    <source>
        <dbReference type="ARBA" id="ARBA00004479"/>
    </source>
</evidence>
<dbReference type="InterPro" id="IPR003599">
    <property type="entry name" value="Ig_sub"/>
</dbReference>
<feature type="transmembrane region" description="Helical" evidence="8">
    <location>
        <begin position="604"/>
        <end position="625"/>
    </location>
</feature>
<dbReference type="SUPFAM" id="SSF48726">
    <property type="entry name" value="Immunoglobulin"/>
    <property type="match status" value="4"/>
</dbReference>
<dbReference type="InterPro" id="IPR013106">
    <property type="entry name" value="Ig_V-set"/>
</dbReference>
<reference evidence="10 11" key="1">
    <citation type="journal article" date="2013" name="Nature">
        <title>The genomes of four tapeworm species reveal adaptations to parasitism.</title>
        <authorList>
            <person name="Tsai I.J."/>
            <person name="Zarowiecki M."/>
            <person name="Holroyd N."/>
            <person name="Garciarrubio A."/>
            <person name="Sanchez-Flores A."/>
            <person name="Brooks K.L."/>
            <person name="Tracey A."/>
            <person name="Bobes R.J."/>
            <person name="Fragoso G."/>
            <person name="Sciutto E."/>
            <person name="Aslett M."/>
            <person name="Beasley H."/>
            <person name="Bennett H.M."/>
            <person name="Cai J."/>
            <person name="Camicia F."/>
            <person name="Clark R."/>
            <person name="Cucher M."/>
            <person name="De Silva N."/>
            <person name="Day T.A."/>
            <person name="Deplazes P."/>
            <person name="Estrada K."/>
            <person name="Fernandez C."/>
            <person name="Holland P.W."/>
            <person name="Hou J."/>
            <person name="Hu S."/>
            <person name="Huckvale T."/>
            <person name="Hung S.S."/>
            <person name="Kamenetzky L."/>
            <person name="Keane J.A."/>
            <person name="Kiss F."/>
            <person name="Koziol U."/>
            <person name="Lambert O."/>
            <person name="Liu K."/>
            <person name="Luo X."/>
            <person name="Luo Y."/>
            <person name="Macchiaroli N."/>
            <person name="Nichol S."/>
            <person name="Paps J."/>
            <person name="Parkinson J."/>
            <person name="Pouchkina-Stantcheva N."/>
            <person name="Riddiford N."/>
            <person name="Rosenzvit M."/>
            <person name="Salinas G."/>
            <person name="Wasmuth J.D."/>
            <person name="Zamanian M."/>
            <person name="Zheng Y."/>
            <person name="Cai X."/>
            <person name="Soberon X."/>
            <person name="Olson P.D."/>
            <person name="Laclette J.P."/>
            <person name="Brehm K."/>
            <person name="Berriman M."/>
            <person name="Garciarrubio A."/>
            <person name="Bobes R.J."/>
            <person name="Fragoso G."/>
            <person name="Sanchez-Flores A."/>
            <person name="Estrada K."/>
            <person name="Cevallos M.A."/>
            <person name="Morett E."/>
            <person name="Gonzalez V."/>
            <person name="Portillo T."/>
            <person name="Ochoa-Leyva A."/>
            <person name="Jose M.V."/>
            <person name="Sciutto E."/>
            <person name="Landa A."/>
            <person name="Jimenez L."/>
            <person name="Valdes V."/>
            <person name="Carrero J.C."/>
            <person name="Larralde C."/>
            <person name="Morales-Montor J."/>
            <person name="Limon-Lason J."/>
            <person name="Soberon X."/>
            <person name="Laclette J.P."/>
        </authorList>
    </citation>
    <scope>NUCLEOTIDE SEQUENCE [LARGE SCALE GENOMIC DNA]</scope>
</reference>
<dbReference type="InterPro" id="IPR013783">
    <property type="entry name" value="Ig-like_fold"/>
</dbReference>
<evidence type="ECO:0000256" key="2">
    <source>
        <dbReference type="ARBA" id="ARBA00022692"/>
    </source>
</evidence>
<keyword evidence="6" id="KW-0325">Glycoprotein</keyword>
<protein>
    <submittedName>
        <fullName evidence="10 12">Irregular chiasm roughest protein</fullName>
    </submittedName>
</protein>
<evidence type="ECO:0000313" key="10">
    <source>
        <dbReference type="EMBL" id="CDS22537.1"/>
    </source>
</evidence>
<keyword evidence="4 8" id="KW-0472">Membrane</keyword>
<dbReference type="GO" id="GO:0005911">
    <property type="term" value="C:cell-cell junction"/>
    <property type="evidence" value="ECO:0007669"/>
    <property type="project" value="TreeGrafter"/>
</dbReference>
<evidence type="ECO:0000256" key="7">
    <source>
        <dbReference type="ARBA" id="ARBA00023319"/>
    </source>
</evidence>
<dbReference type="OrthoDB" id="6413693at2759"/>
<evidence type="ECO:0000256" key="3">
    <source>
        <dbReference type="ARBA" id="ARBA00022989"/>
    </source>
</evidence>
<reference evidence="10" key="2">
    <citation type="submission" date="2014-06" db="EMBL/GenBank/DDBJ databases">
        <authorList>
            <person name="Aslett M."/>
        </authorList>
    </citation>
    <scope>NUCLEOTIDE SEQUENCE</scope>
</reference>
<dbReference type="InterPro" id="IPR051275">
    <property type="entry name" value="Cell_adhesion_signaling"/>
</dbReference>
<gene>
    <name evidence="10" type="ORF">EgrG_001169200</name>
</gene>
<evidence type="ECO:0000313" key="11">
    <source>
        <dbReference type="Proteomes" id="UP000492820"/>
    </source>
</evidence>
<evidence type="ECO:0000256" key="5">
    <source>
        <dbReference type="ARBA" id="ARBA00023157"/>
    </source>
</evidence>
<sequence>MAAAVAEAGAVAAKSLNRFPADTTSFTSHIHLSLISGPVNRFMLPLRFSHCIAIYILLITVPKVRTDDSGDYFVQQPVSQSVTLNSTFTLACRLRVSLFQDTSPPRHQTQKPTVQWIRNKFGLGTTREDIQQAGMEANSLRSRYDLPYNLDEGQYDLQIRQAKSLDEGQYVCQLRYNQETKFSQTADVRVLVASEAPTLVQLGIGNDEDMRRVGPQVAATATEGSYLRLLCIAKNGKPGAKLFWTLNGSPLMIVHNEDGTKGKITSHIEGNVSIKSISAPEPPFLVTTVSEIIVYVTKLHHGSNIQCRAQNEGYENQPLQPTFTKLNIHYAPVVKMRVSSTTGRRNLLENDVVTIRCSAEGRPDNFTWSWMMNGSVIEGERSEQYRIRLSRDLINLTVACVAATFAEGSDQTILTFHYAPQFINPNPVIYAGALGEPLRMHCAVDGNPRPEVEWPLVARGEVFARDRIHEGDFGTYVCTARSLGFSVVSKKVILAKKSAPRIKSAEPVYAAIGAAARLPCTINAIPLPPPGGLLWRRRDIVLGPSSHRKFSTQEFLGGVVFVMSFTHVMSTDFGFYNCSAVNAYGSDSQTMELRRDDEISISSLSGILAALVAAVLMALLLFFCCRRRQYRKARLKGSVLPTTSSKRKPYLMDEPGGYMHTNNLPHLMKLDSKDDAFCRHSSSGSTEGETFDRYQFPSAAVRSSSALGNAQVRPPANGSAAIADRCVSMRPFSPVCKYTLIDGNGQQIPVCTNVVTFASHPGDGSGTTLCLASDYQPIPINYVNLPVTEGAPSPTSLERVTVVTAPDLPPDSDVIVNTQVTHV</sequence>
<dbReference type="InterPro" id="IPR013098">
    <property type="entry name" value="Ig_I-set"/>
</dbReference>
<dbReference type="Gene3D" id="2.60.40.10">
    <property type="entry name" value="Immunoglobulins"/>
    <property type="match status" value="5"/>
</dbReference>
<dbReference type="Pfam" id="PF08205">
    <property type="entry name" value="C2-set_2"/>
    <property type="match status" value="1"/>
</dbReference>
<dbReference type="EMBL" id="LK028587">
    <property type="protein sequence ID" value="CDS22537.1"/>
    <property type="molecule type" value="Genomic_DNA"/>
</dbReference>
<dbReference type="SMART" id="SM00409">
    <property type="entry name" value="IG"/>
    <property type="match status" value="3"/>
</dbReference>
<feature type="domain" description="Ig-like" evidence="9">
    <location>
        <begin position="62"/>
        <end position="183"/>
    </location>
</feature>
<evidence type="ECO:0000256" key="8">
    <source>
        <dbReference type="SAM" id="Phobius"/>
    </source>
</evidence>
<reference evidence="12" key="3">
    <citation type="submission" date="2020-10" db="UniProtKB">
        <authorList>
            <consortium name="WormBaseParasite"/>
        </authorList>
    </citation>
    <scope>IDENTIFICATION</scope>
</reference>
<dbReference type="WBParaSite" id="EgrG_001169200">
    <property type="protein sequence ID" value="EgrG_001169200"/>
    <property type="gene ID" value="EgrG_001169200"/>
</dbReference>
<accession>A0A068WVM0</accession>
<proteinExistence type="predicted"/>
<name>A0A068WVM0_ECHGR</name>
<dbReference type="GO" id="GO:0050839">
    <property type="term" value="F:cell adhesion molecule binding"/>
    <property type="evidence" value="ECO:0007669"/>
    <property type="project" value="TreeGrafter"/>
</dbReference>
<dbReference type="GO" id="GO:0098609">
    <property type="term" value="P:cell-cell adhesion"/>
    <property type="evidence" value="ECO:0007669"/>
    <property type="project" value="TreeGrafter"/>
</dbReference>
<feature type="domain" description="Ig-like" evidence="9">
    <location>
        <begin position="332"/>
        <end position="495"/>
    </location>
</feature>
<evidence type="ECO:0000256" key="4">
    <source>
        <dbReference type="ARBA" id="ARBA00023136"/>
    </source>
</evidence>
<keyword evidence="3 8" id="KW-1133">Transmembrane helix</keyword>
<feature type="domain" description="Ig-like" evidence="9">
    <location>
        <begin position="197"/>
        <end position="324"/>
    </location>
</feature>